<name>A0AAN7SXY2_9EURO</name>
<feature type="region of interest" description="Disordered" evidence="1">
    <location>
        <begin position="145"/>
        <end position="209"/>
    </location>
</feature>
<organism evidence="3 4">
    <name type="scientific">Lithohypha guttulata</name>
    <dbReference type="NCBI Taxonomy" id="1690604"/>
    <lineage>
        <taxon>Eukaryota</taxon>
        <taxon>Fungi</taxon>
        <taxon>Dikarya</taxon>
        <taxon>Ascomycota</taxon>
        <taxon>Pezizomycotina</taxon>
        <taxon>Eurotiomycetes</taxon>
        <taxon>Chaetothyriomycetidae</taxon>
        <taxon>Chaetothyriales</taxon>
        <taxon>Trichomeriaceae</taxon>
        <taxon>Lithohypha</taxon>
    </lineage>
</organism>
<evidence type="ECO:0000256" key="1">
    <source>
        <dbReference type="SAM" id="MobiDB-lite"/>
    </source>
</evidence>
<evidence type="ECO:0000313" key="3">
    <source>
        <dbReference type="EMBL" id="KAK5084454.1"/>
    </source>
</evidence>
<sequence>MQSLLLILITLAPLLLSSGTTATPGFTRPIPAPPSKLTPPPSIEVAAIPGSQATQAAAATASPTLIPRQFLPVFSVLDPVYQHSVVVQHSILSYAVPSTNVFTLEIFTMSASSKGPTTTAPPPPPPFGPGHPPAFQPKPTIVSVLGDMPEHPLPEGKPVPERPAPERPEEEVEQVEVGVEEEWEVEAEVEEGQEEGEEEGTDAEGDPVSFTYTTLVLTIPVHPRAVTETPLTVRDQRTIGSSRAQPTRRSSSFVA</sequence>
<feature type="chain" id="PRO_5042971291" evidence="2">
    <location>
        <begin position="23"/>
        <end position="255"/>
    </location>
</feature>
<feature type="compositionally biased region" description="Polar residues" evidence="1">
    <location>
        <begin position="238"/>
        <end position="255"/>
    </location>
</feature>
<accession>A0AAN7SXY2</accession>
<proteinExistence type="predicted"/>
<evidence type="ECO:0000256" key="2">
    <source>
        <dbReference type="SAM" id="SignalP"/>
    </source>
</evidence>
<feature type="compositionally biased region" description="Basic and acidic residues" evidence="1">
    <location>
        <begin position="148"/>
        <end position="167"/>
    </location>
</feature>
<keyword evidence="4" id="KW-1185">Reference proteome</keyword>
<comment type="caution">
    <text evidence="3">The sequence shown here is derived from an EMBL/GenBank/DDBJ whole genome shotgun (WGS) entry which is preliminary data.</text>
</comment>
<dbReference type="AlphaFoldDB" id="A0AAN7SXY2"/>
<reference evidence="3 4" key="1">
    <citation type="submission" date="2023-08" db="EMBL/GenBank/DDBJ databases">
        <title>Black Yeasts Isolated from many extreme environments.</title>
        <authorList>
            <person name="Coleine C."/>
            <person name="Stajich J.E."/>
            <person name="Selbmann L."/>
        </authorList>
    </citation>
    <scope>NUCLEOTIDE SEQUENCE [LARGE SCALE GENOMIC DNA]</scope>
    <source>
        <strain evidence="3 4">CCFEE 5910</strain>
    </source>
</reference>
<dbReference type="Proteomes" id="UP001309876">
    <property type="component" value="Unassembled WGS sequence"/>
</dbReference>
<feature type="compositionally biased region" description="Acidic residues" evidence="1">
    <location>
        <begin position="168"/>
        <end position="205"/>
    </location>
</feature>
<dbReference type="EMBL" id="JAVRRJ010000005">
    <property type="protein sequence ID" value="KAK5084454.1"/>
    <property type="molecule type" value="Genomic_DNA"/>
</dbReference>
<feature type="signal peptide" evidence="2">
    <location>
        <begin position="1"/>
        <end position="22"/>
    </location>
</feature>
<evidence type="ECO:0000313" key="4">
    <source>
        <dbReference type="Proteomes" id="UP001309876"/>
    </source>
</evidence>
<protein>
    <submittedName>
        <fullName evidence="3">Uncharacterized protein</fullName>
    </submittedName>
</protein>
<keyword evidence="2" id="KW-0732">Signal</keyword>
<feature type="region of interest" description="Disordered" evidence="1">
    <location>
        <begin position="226"/>
        <end position="255"/>
    </location>
</feature>
<gene>
    <name evidence="3" type="ORF">LTR05_005530</name>
</gene>